<evidence type="ECO:0000313" key="7">
    <source>
        <dbReference type="EMBL" id="KNC75058.1"/>
    </source>
</evidence>
<dbReference type="GeneID" id="25912914"/>
<evidence type="ECO:0000256" key="2">
    <source>
        <dbReference type="ARBA" id="ARBA00022490"/>
    </source>
</evidence>
<dbReference type="EMBL" id="KQ243880">
    <property type="protein sequence ID" value="KNC75058.1"/>
    <property type="molecule type" value="Genomic_DNA"/>
</dbReference>
<protein>
    <recommendedName>
        <fullName evidence="6">Enhancer of mRNA-decapping protein 4 WD40 repeat region domain-containing protein</fullName>
    </recommendedName>
</protein>
<gene>
    <name evidence="7" type="ORF">SARC_12410</name>
</gene>
<evidence type="ECO:0000256" key="1">
    <source>
        <dbReference type="ARBA" id="ARBA00004496"/>
    </source>
</evidence>
<reference evidence="7 8" key="1">
    <citation type="submission" date="2011-02" db="EMBL/GenBank/DDBJ databases">
        <title>The Genome Sequence of Sphaeroforma arctica JP610.</title>
        <authorList>
            <consortium name="The Broad Institute Genome Sequencing Platform"/>
            <person name="Russ C."/>
            <person name="Cuomo C."/>
            <person name="Young S.K."/>
            <person name="Zeng Q."/>
            <person name="Gargeya S."/>
            <person name="Alvarado L."/>
            <person name="Berlin A."/>
            <person name="Chapman S.B."/>
            <person name="Chen Z."/>
            <person name="Freedman E."/>
            <person name="Gellesch M."/>
            <person name="Goldberg J."/>
            <person name="Griggs A."/>
            <person name="Gujja S."/>
            <person name="Heilman E."/>
            <person name="Heiman D."/>
            <person name="Howarth C."/>
            <person name="Mehta T."/>
            <person name="Neiman D."/>
            <person name="Pearson M."/>
            <person name="Roberts A."/>
            <person name="Saif S."/>
            <person name="Shea T."/>
            <person name="Shenoy N."/>
            <person name="Sisk P."/>
            <person name="Stolte C."/>
            <person name="Sykes S."/>
            <person name="White J."/>
            <person name="Yandava C."/>
            <person name="Burger G."/>
            <person name="Gray M.W."/>
            <person name="Holland P.W.H."/>
            <person name="King N."/>
            <person name="Lang F.B.F."/>
            <person name="Roger A.J."/>
            <person name="Ruiz-Trillo I."/>
            <person name="Haas B."/>
            <person name="Nusbaum C."/>
            <person name="Birren B."/>
        </authorList>
    </citation>
    <scope>NUCLEOTIDE SEQUENCE [LARGE SCALE GENOMIC DNA]</scope>
    <source>
        <strain evidence="7 8">JP610</strain>
    </source>
</reference>
<feature type="region of interest" description="Disordered" evidence="5">
    <location>
        <begin position="437"/>
        <end position="457"/>
    </location>
</feature>
<dbReference type="OrthoDB" id="21128at2759"/>
<feature type="compositionally biased region" description="Low complexity" evidence="5">
    <location>
        <begin position="539"/>
        <end position="548"/>
    </location>
</feature>
<dbReference type="InterPro" id="IPR045152">
    <property type="entry name" value="EDC4-like"/>
</dbReference>
<proteinExistence type="predicted"/>
<dbReference type="eggNOG" id="KOG1916">
    <property type="taxonomic scope" value="Eukaryota"/>
</dbReference>
<evidence type="ECO:0000256" key="5">
    <source>
        <dbReference type="SAM" id="MobiDB-lite"/>
    </source>
</evidence>
<dbReference type="AlphaFoldDB" id="A0A0L0FG91"/>
<feature type="compositionally biased region" description="Polar residues" evidence="5">
    <location>
        <begin position="597"/>
        <end position="620"/>
    </location>
</feature>
<name>A0A0L0FG91_9EUKA</name>
<dbReference type="Pfam" id="PF16529">
    <property type="entry name" value="Ge1_WD40"/>
    <property type="match status" value="1"/>
</dbReference>
<organism evidence="7 8">
    <name type="scientific">Sphaeroforma arctica JP610</name>
    <dbReference type="NCBI Taxonomy" id="667725"/>
    <lineage>
        <taxon>Eukaryota</taxon>
        <taxon>Ichthyosporea</taxon>
        <taxon>Ichthyophonida</taxon>
        <taxon>Sphaeroforma</taxon>
    </lineage>
</organism>
<feature type="region of interest" description="Disordered" evidence="5">
    <location>
        <begin position="593"/>
        <end position="625"/>
    </location>
</feature>
<dbReference type="PANTHER" id="PTHR15598">
    <property type="entry name" value="ENHANCER OF MRNA-DECAPPING PROTEIN 4"/>
    <property type="match status" value="1"/>
</dbReference>
<comment type="subcellular location">
    <subcellularLocation>
        <location evidence="1">Cytoplasm</location>
    </subcellularLocation>
</comment>
<evidence type="ECO:0000259" key="6">
    <source>
        <dbReference type="Pfam" id="PF16529"/>
    </source>
</evidence>
<keyword evidence="8" id="KW-1185">Reference proteome</keyword>
<dbReference type="InterPro" id="IPR015943">
    <property type="entry name" value="WD40/YVTN_repeat-like_dom_sf"/>
</dbReference>
<dbReference type="PANTHER" id="PTHR15598:SF5">
    <property type="entry name" value="ENHANCER OF MRNA-DECAPPING PROTEIN 4"/>
    <property type="match status" value="1"/>
</dbReference>
<dbReference type="SUPFAM" id="SSF101908">
    <property type="entry name" value="Putative isomerase YbhE"/>
    <property type="match status" value="1"/>
</dbReference>
<dbReference type="Gene3D" id="2.130.10.10">
    <property type="entry name" value="YVTN repeat-like/Quinoprotein amine dehydrogenase"/>
    <property type="match status" value="1"/>
</dbReference>
<dbReference type="GO" id="GO:0031087">
    <property type="term" value="P:deadenylation-independent decapping of nuclear-transcribed mRNA"/>
    <property type="evidence" value="ECO:0007669"/>
    <property type="project" value="InterPro"/>
</dbReference>
<evidence type="ECO:0000256" key="4">
    <source>
        <dbReference type="ARBA" id="ARBA00022737"/>
    </source>
</evidence>
<feature type="region of interest" description="Disordered" evidence="5">
    <location>
        <begin position="514"/>
        <end position="571"/>
    </location>
</feature>
<feature type="region of interest" description="Disordered" evidence="5">
    <location>
        <begin position="471"/>
        <end position="493"/>
    </location>
</feature>
<sequence length="694" mass="73749">MDAADALKRMLNISSPEGGGQSPTTPQSSAAIDFTHSECSHTLPLTGGHISVVASPSSAAAQRSTSSPNNLEVMTFSLYNTAPEVYSGRLVAMNDNYVAYGVKLRAGYGVRILHRHTSQRGMVRDHLTPLVDMAFMGDTSDVLATMDQTGHVIVSAVSSGDDASADLIVMRGCHIYDEDNQHVPPQNAFSSGALAWLSCDGHGRLLVGRNGSRAYVCDVSALREAVGEQPINISAGLFNGIRYVPNISNVTAVSPNSGGTVALAGADGTVSFIDKTSLDVVAMTTAANLGLDTVDHMSFLDENHVLICGNSNSHVVLYHLQQQRELQRLSFKAPGGGMPSLYVSVDASNQYMLLSDTHEATLYVVSFAGAAEKSFSQIREFNSTLPMLSFVCAAATVGETEDMSDNAEYNQMKQETRIVVFTAQSKAMQQLTLRFPPSSTNEKAEVATNAVDQSDSEEVDGVLQQTVTALTPGAFTHDGGDNTAVGRDNSGRDIDTVIHASGDGLELEQSMSATEGIPVLTPTNIRQQSNESTPRHSHTQTPTGTITPTPLPEQPVLPSLDAPGAQGRDRSTDHLVVASNSPPQVHVAATQDKAHAHTQQLQGVTQPIQKQSHGGNSPSQAHARAHEHVNAIANANAGAQPQIQILKRGEDAGQVTAAATHSPPPKSESIRLVHTDSRVCLLCLNMMYVNRRKA</sequence>
<accession>A0A0L0FG91</accession>
<dbReference type="STRING" id="667725.A0A0L0FG91"/>
<keyword evidence="2" id="KW-0963">Cytoplasm</keyword>
<keyword evidence="4" id="KW-0677">Repeat</keyword>
<dbReference type="Proteomes" id="UP000054560">
    <property type="component" value="Unassembled WGS sequence"/>
</dbReference>
<dbReference type="InterPro" id="IPR032401">
    <property type="entry name" value="EDC4_WD40"/>
</dbReference>
<feature type="domain" description="Enhancer of mRNA-decapping protein 4 WD40 repeat region" evidence="6">
    <location>
        <begin position="79"/>
        <end position="273"/>
    </location>
</feature>
<dbReference type="GO" id="GO:0000932">
    <property type="term" value="C:P-body"/>
    <property type="evidence" value="ECO:0007669"/>
    <property type="project" value="TreeGrafter"/>
</dbReference>
<keyword evidence="3" id="KW-0853">WD repeat</keyword>
<evidence type="ECO:0000256" key="3">
    <source>
        <dbReference type="ARBA" id="ARBA00022574"/>
    </source>
</evidence>
<dbReference type="RefSeq" id="XP_014148960.1">
    <property type="nucleotide sequence ID" value="XM_014293485.1"/>
</dbReference>
<feature type="compositionally biased region" description="Polar residues" evidence="5">
    <location>
        <begin position="521"/>
        <end position="532"/>
    </location>
</feature>
<evidence type="ECO:0000313" key="8">
    <source>
        <dbReference type="Proteomes" id="UP000054560"/>
    </source>
</evidence>